<dbReference type="GO" id="GO:0032991">
    <property type="term" value="C:protein-containing complex"/>
    <property type="evidence" value="ECO:0007669"/>
    <property type="project" value="UniProtKB-ARBA"/>
</dbReference>
<dbReference type="Gene3D" id="1.10.533.10">
    <property type="entry name" value="Death Domain, Fas"/>
    <property type="match status" value="1"/>
</dbReference>
<dbReference type="PANTHER" id="PTHR48169">
    <property type="entry name" value="DED DOMAIN-CONTAINING PROTEIN"/>
    <property type="match status" value="1"/>
</dbReference>
<dbReference type="Pfam" id="PF00656">
    <property type="entry name" value="Peptidase_C14"/>
    <property type="match status" value="1"/>
</dbReference>
<keyword evidence="4" id="KW-0963">Cytoplasm</keyword>
<reference evidence="20 21" key="1">
    <citation type="submission" date="2015-08" db="EMBL/GenBank/DDBJ databases">
        <title>The genome of the Asian arowana (Scleropages formosus).</title>
        <authorList>
            <person name="Tan M.H."/>
            <person name="Gan H.M."/>
            <person name="Croft L.J."/>
            <person name="Austin C.M."/>
        </authorList>
    </citation>
    <scope>NUCLEOTIDE SEQUENCE [LARGE SCALE GENOMIC DNA]</scope>
    <source>
        <strain evidence="20">Aro1</strain>
    </source>
</reference>
<dbReference type="PANTHER" id="PTHR48169:SF7">
    <property type="entry name" value="CASPASE 10"/>
    <property type="match status" value="1"/>
</dbReference>
<evidence type="ECO:0000256" key="11">
    <source>
        <dbReference type="ARBA" id="ARBA00023145"/>
    </source>
</evidence>
<dbReference type="AlphaFoldDB" id="A0A0P7XKM1"/>
<evidence type="ECO:0000256" key="5">
    <source>
        <dbReference type="ARBA" id="ARBA00022553"/>
    </source>
</evidence>
<dbReference type="InterPro" id="IPR011029">
    <property type="entry name" value="DEATH-like_dom_sf"/>
</dbReference>
<feature type="domain" description="Caspase family p10" evidence="18">
    <location>
        <begin position="276"/>
        <end position="361"/>
    </location>
</feature>
<keyword evidence="11" id="KW-0865">Zymogen</keyword>
<dbReference type="InterPro" id="IPR001875">
    <property type="entry name" value="DED_dom"/>
</dbReference>
<gene>
    <name evidence="20" type="ORF">Z043_105192</name>
</gene>
<proteinExistence type="inferred from homology"/>
<evidence type="ECO:0000256" key="9">
    <source>
        <dbReference type="ARBA" id="ARBA00022801"/>
    </source>
</evidence>
<feature type="domain" description="DED" evidence="17">
    <location>
        <begin position="99"/>
        <end position="185"/>
    </location>
</feature>
<keyword evidence="6" id="KW-0645">Protease</keyword>
<dbReference type="GO" id="GO:0005634">
    <property type="term" value="C:nucleus"/>
    <property type="evidence" value="ECO:0007669"/>
    <property type="project" value="UniProtKB-SubCell"/>
</dbReference>
<dbReference type="CDD" id="cd08792">
    <property type="entry name" value="DED_Caspase_8_10_r1"/>
    <property type="match status" value="1"/>
</dbReference>
<dbReference type="Gene3D" id="3.40.50.1460">
    <property type="match status" value="1"/>
</dbReference>
<keyword evidence="5" id="KW-0597">Phosphoprotein</keyword>
<dbReference type="PROSITE" id="PS50208">
    <property type="entry name" value="CASPASE_P20"/>
    <property type="match status" value="1"/>
</dbReference>
<dbReference type="GO" id="GO:0043065">
    <property type="term" value="P:positive regulation of apoptotic process"/>
    <property type="evidence" value="ECO:0007669"/>
    <property type="project" value="UniProtKB-ARBA"/>
</dbReference>
<evidence type="ECO:0000256" key="6">
    <source>
        <dbReference type="ARBA" id="ARBA00022670"/>
    </source>
</evidence>
<evidence type="ECO:0000256" key="7">
    <source>
        <dbReference type="ARBA" id="ARBA00022703"/>
    </source>
</evidence>
<keyword evidence="9" id="KW-0378">Hydrolase</keyword>
<evidence type="ECO:0000313" key="21">
    <source>
        <dbReference type="Proteomes" id="UP000034805"/>
    </source>
</evidence>
<evidence type="ECO:0000256" key="15">
    <source>
        <dbReference type="ARBA" id="ARBA00068172"/>
    </source>
</evidence>
<dbReference type="GO" id="GO:0005886">
    <property type="term" value="C:plasma membrane"/>
    <property type="evidence" value="ECO:0007669"/>
    <property type="project" value="UniProtKB-ARBA"/>
</dbReference>
<keyword evidence="8" id="KW-0677">Repeat</keyword>
<dbReference type="PROSITE" id="PS50168">
    <property type="entry name" value="DED"/>
    <property type="match status" value="2"/>
</dbReference>
<dbReference type="GO" id="GO:0051604">
    <property type="term" value="P:protein maturation"/>
    <property type="evidence" value="ECO:0007669"/>
    <property type="project" value="UniProtKB-ARBA"/>
</dbReference>
<dbReference type="SUPFAM" id="SSF52129">
    <property type="entry name" value="Caspase-like"/>
    <property type="match status" value="1"/>
</dbReference>
<keyword evidence="7" id="KW-0053">Apoptosis</keyword>
<dbReference type="Proteomes" id="UP000034805">
    <property type="component" value="Unassembled WGS sequence"/>
</dbReference>
<evidence type="ECO:0000259" key="18">
    <source>
        <dbReference type="PROSITE" id="PS50207"/>
    </source>
</evidence>
<dbReference type="InterPro" id="IPR001309">
    <property type="entry name" value="Pept_C14_p20"/>
</dbReference>
<evidence type="ECO:0000313" key="20">
    <source>
        <dbReference type="EMBL" id="KPP75551.1"/>
    </source>
</evidence>
<dbReference type="InterPro" id="IPR029030">
    <property type="entry name" value="Caspase-like_dom_sf"/>
</dbReference>
<dbReference type="GO" id="GO:0004197">
    <property type="term" value="F:cysteine-type endopeptidase activity"/>
    <property type="evidence" value="ECO:0007669"/>
    <property type="project" value="InterPro"/>
</dbReference>
<sequence>MNNELLLRIDEDLDSEDVAALKFLCRDHIPLKKLEAVQDARDLFLRLEDQGLLGDDDLIVKELLLTIRRFDLLRVLGTSPNQVQNLLQLSSHTTSGISSYRKMLYELSEDVTEDDLDSIKFLLNIPRGRLELCTVNTDIRDVPCTKDLTDVFRSLHFEVHLKEDLTASEILKVVKKFGQMDHSTRDAFVCCVLSHGEKGSVYGTDGQLVLIRDVTLPFTCSQCTSLAKKPKLFFIQACQGKAKQCGVSIQADGEGDEQEAEELYDTDARCVVPELASETIPDDSDFLLAMATVEDYKSFRSIKEGSIFIQELCRQLKTGCARNMDILTILTRVNRNVSIGVYLNSKQMPEPRYTLTKKLVLPLD</sequence>
<evidence type="ECO:0000256" key="14">
    <source>
        <dbReference type="ARBA" id="ARBA00066479"/>
    </source>
</evidence>
<dbReference type="Pfam" id="PF01335">
    <property type="entry name" value="DED"/>
    <property type="match status" value="1"/>
</dbReference>
<comment type="catalytic activity">
    <reaction evidence="13">
        <text>Strict requirement for Asp at position P1 and has a preferred cleavage sequence of (Leu/Asp/Val)-Glu-Thr-Asp-|-(Gly/Ser/Ala).</text>
        <dbReference type="EC" id="3.4.22.61"/>
    </reaction>
</comment>
<dbReference type="GO" id="GO:0006915">
    <property type="term" value="P:apoptotic process"/>
    <property type="evidence" value="ECO:0007669"/>
    <property type="project" value="UniProtKB-KW"/>
</dbReference>
<dbReference type="CDD" id="cd00032">
    <property type="entry name" value="CASc"/>
    <property type="match status" value="1"/>
</dbReference>
<feature type="domain" description="Caspase family p20" evidence="19">
    <location>
        <begin position="147"/>
        <end position="242"/>
    </location>
</feature>
<comment type="caution">
    <text evidence="20">The sequence shown here is derived from an EMBL/GenBank/DDBJ whole genome shotgun (WGS) entry which is preliminary data.</text>
</comment>
<dbReference type="InterPro" id="IPR011600">
    <property type="entry name" value="Pept_C14_caspase"/>
</dbReference>
<comment type="similarity">
    <text evidence="3 16">Belongs to the peptidase C14A family.</text>
</comment>
<dbReference type="SUPFAM" id="SSF47986">
    <property type="entry name" value="DEATH domain"/>
    <property type="match status" value="1"/>
</dbReference>
<protein>
    <recommendedName>
        <fullName evidence="15">Caspase-8</fullName>
        <ecNumber evidence="14">3.4.22.61</ecNumber>
    </recommendedName>
</protein>
<keyword evidence="10" id="KW-0788">Thiol protease</keyword>
<evidence type="ECO:0000256" key="3">
    <source>
        <dbReference type="ARBA" id="ARBA00010134"/>
    </source>
</evidence>
<evidence type="ECO:0000256" key="12">
    <source>
        <dbReference type="ARBA" id="ARBA00023242"/>
    </source>
</evidence>
<dbReference type="PRINTS" id="PR00376">
    <property type="entry name" value="IL1BCENZYME"/>
</dbReference>
<dbReference type="SMART" id="SM00031">
    <property type="entry name" value="DED"/>
    <property type="match status" value="1"/>
</dbReference>
<dbReference type="FunFam" id="3.40.50.1460:FF:000008">
    <property type="entry name" value="caspase-8 isoform X1"/>
    <property type="match status" value="1"/>
</dbReference>
<dbReference type="GO" id="GO:0005737">
    <property type="term" value="C:cytoplasm"/>
    <property type="evidence" value="ECO:0007669"/>
    <property type="project" value="UniProtKB-SubCell"/>
</dbReference>
<dbReference type="EC" id="3.4.22.61" evidence="14"/>
<dbReference type="PROSITE" id="PS01122">
    <property type="entry name" value="CASPASE_CYS"/>
    <property type="match status" value="1"/>
</dbReference>
<keyword evidence="12" id="KW-0539">Nucleus</keyword>
<feature type="domain" description="DED" evidence="17">
    <location>
        <begin position="1"/>
        <end position="78"/>
    </location>
</feature>
<evidence type="ECO:0000256" key="4">
    <source>
        <dbReference type="ARBA" id="ARBA00022490"/>
    </source>
</evidence>
<accession>A0A0P7XKM1</accession>
<evidence type="ECO:0000256" key="13">
    <source>
        <dbReference type="ARBA" id="ARBA00051626"/>
    </source>
</evidence>
<evidence type="ECO:0000256" key="10">
    <source>
        <dbReference type="ARBA" id="ARBA00022807"/>
    </source>
</evidence>
<evidence type="ECO:0000256" key="8">
    <source>
        <dbReference type="ARBA" id="ARBA00022737"/>
    </source>
</evidence>
<comment type="subcellular location">
    <subcellularLocation>
        <location evidence="2">Cytoplasm</location>
    </subcellularLocation>
    <subcellularLocation>
        <location evidence="1">Nucleus</location>
    </subcellularLocation>
</comment>
<organism evidence="20 21">
    <name type="scientific">Scleropages formosus</name>
    <name type="common">Asian bonytongue</name>
    <name type="synonym">Osteoglossum formosum</name>
    <dbReference type="NCBI Taxonomy" id="113540"/>
    <lineage>
        <taxon>Eukaryota</taxon>
        <taxon>Metazoa</taxon>
        <taxon>Chordata</taxon>
        <taxon>Craniata</taxon>
        <taxon>Vertebrata</taxon>
        <taxon>Euteleostomi</taxon>
        <taxon>Actinopterygii</taxon>
        <taxon>Neopterygii</taxon>
        <taxon>Teleostei</taxon>
        <taxon>Osteoglossocephala</taxon>
        <taxon>Osteoglossomorpha</taxon>
        <taxon>Osteoglossiformes</taxon>
        <taxon>Osteoglossidae</taxon>
        <taxon>Scleropages</taxon>
    </lineage>
</organism>
<dbReference type="InterPro" id="IPR002138">
    <property type="entry name" value="Pept_C14_p10"/>
</dbReference>
<dbReference type="SMART" id="SM00115">
    <property type="entry name" value="CASc"/>
    <property type="match status" value="1"/>
</dbReference>
<dbReference type="GO" id="GO:0006508">
    <property type="term" value="P:proteolysis"/>
    <property type="evidence" value="ECO:0007669"/>
    <property type="project" value="UniProtKB-KW"/>
</dbReference>
<evidence type="ECO:0000259" key="19">
    <source>
        <dbReference type="PROSITE" id="PS50208"/>
    </source>
</evidence>
<dbReference type="InterPro" id="IPR015917">
    <property type="entry name" value="Pept_C14A"/>
</dbReference>
<dbReference type="PROSITE" id="PS50207">
    <property type="entry name" value="CASPASE_P10"/>
    <property type="match status" value="1"/>
</dbReference>
<evidence type="ECO:0000256" key="2">
    <source>
        <dbReference type="ARBA" id="ARBA00004496"/>
    </source>
</evidence>
<evidence type="ECO:0000259" key="17">
    <source>
        <dbReference type="PROSITE" id="PS50168"/>
    </source>
</evidence>
<evidence type="ECO:0000256" key="16">
    <source>
        <dbReference type="RuleBase" id="RU003971"/>
    </source>
</evidence>
<dbReference type="InterPro" id="IPR033139">
    <property type="entry name" value="Caspase_cys_AS"/>
</dbReference>
<evidence type="ECO:0000256" key="1">
    <source>
        <dbReference type="ARBA" id="ARBA00004123"/>
    </source>
</evidence>
<dbReference type="EMBL" id="JARO02001414">
    <property type="protein sequence ID" value="KPP75551.1"/>
    <property type="molecule type" value="Genomic_DNA"/>
</dbReference>
<name>A0A0P7XKM1_SCLFO</name>